<evidence type="ECO:0000313" key="3">
    <source>
        <dbReference type="Proteomes" id="UP000249645"/>
    </source>
</evidence>
<proteinExistence type="predicted"/>
<evidence type="ECO:0000256" key="1">
    <source>
        <dbReference type="SAM" id="Phobius"/>
    </source>
</evidence>
<keyword evidence="1" id="KW-0812">Transmembrane</keyword>
<gene>
    <name evidence="2" type="ORF">DI598_03260</name>
</gene>
<dbReference type="Pfam" id="PF19777">
    <property type="entry name" value="DUF6263"/>
    <property type="match status" value="1"/>
</dbReference>
<feature type="transmembrane region" description="Helical" evidence="1">
    <location>
        <begin position="22"/>
        <end position="39"/>
    </location>
</feature>
<reference evidence="2 3" key="1">
    <citation type="submission" date="2017-11" db="EMBL/GenBank/DDBJ databases">
        <title>Infants hospitalized years apart are colonized by the same room-sourced microbial strains.</title>
        <authorList>
            <person name="Brooks B."/>
            <person name="Olm M.R."/>
            <person name="Firek B.A."/>
            <person name="Baker R."/>
            <person name="Thomas B.C."/>
            <person name="Morowitz M.J."/>
            <person name="Banfield J.F."/>
        </authorList>
    </citation>
    <scope>NUCLEOTIDE SEQUENCE [LARGE SCALE GENOMIC DNA]</scope>
    <source>
        <strain evidence="2">S2_009_000_R2_76</strain>
    </source>
</reference>
<dbReference type="InterPro" id="IPR046230">
    <property type="entry name" value="DUF6263"/>
</dbReference>
<dbReference type="EMBL" id="QFOI01000031">
    <property type="protein sequence ID" value="PZP51430.1"/>
    <property type="molecule type" value="Genomic_DNA"/>
</dbReference>
<protein>
    <submittedName>
        <fullName evidence="2">Uncharacterized protein</fullName>
    </submittedName>
</protein>
<evidence type="ECO:0000313" key="2">
    <source>
        <dbReference type="EMBL" id="PZP51430.1"/>
    </source>
</evidence>
<organism evidence="2 3">
    <name type="scientific">Pseudopedobacter saltans</name>
    <dbReference type="NCBI Taxonomy" id="151895"/>
    <lineage>
        <taxon>Bacteria</taxon>
        <taxon>Pseudomonadati</taxon>
        <taxon>Bacteroidota</taxon>
        <taxon>Sphingobacteriia</taxon>
        <taxon>Sphingobacteriales</taxon>
        <taxon>Sphingobacteriaceae</taxon>
        <taxon>Pseudopedobacter</taxon>
    </lineage>
</organism>
<sequence length="302" mass="33302">MHLCIFTYIHAQITIYIKKTALFSRIIVVMLFAIITLNVEAQKKIELKFQPENNSKYIMTSELKNSSSQMGMEVSMDLTTVLSALVTTHSPNTLMTFQYTNLKASADMMGQKVNVDSDQPGSNNESLKKMTNKPFDFLLDKNGTVIKVTGFDSLLASFGPNNPAANFLNEDAIKSLMDQNFSFYPNKSVGVGDSWTKTSTIFNSVKLNTNTTYTLEKVENNLAYIKLSATAVTEGTQKMSINGMEVALRLKGTQTGEIVVDMQTGLFTTSTTQQNLQGAISAMGQEIPVNIKSDLSSTFKKP</sequence>
<dbReference type="Proteomes" id="UP000249645">
    <property type="component" value="Unassembled WGS sequence"/>
</dbReference>
<dbReference type="AlphaFoldDB" id="A0A2W5FCQ6"/>
<keyword evidence="1" id="KW-0472">Membrane</keyword>
<keyword evidence="1" id="KW-1133">Transmembrane helix</keyword>
<comment type="caution">
    <text evidence="2">The sequence shown here is derived from an EMBL/GenBank/DDBJ whole genome shotgun (WGS) entry which is preliminary data.</text>
</comment>
<name>A0A2W5FCQ6_9SPHI</name>
<accession>A0A2W5FCQ6</accession>